<evidence type="ECO:0000313" key="1">
    <source>
        <dbReference type="EMBL" id="KAJ7569364.1"/>
    </source>
</evidence>
<proteinExistence type="predicted"/>
<gene>
    <name evidence="1" type="ORF">O6H91_01G075100</name>
</gene>
<protein>
    <submittedName>
        <fullName evidence="1">Uncharacterized protein</fullName>
    </submittedName>
</protein>
<comment type="caution">
    <text evidence="1">The sequence shown here is derived from an EMBL/GenBank/DDBJ whole genome shotgun (WGS) entry which is preliminary data.</text>
</comment>
<keyword evidence="2" id="KW-1185">Reference proteome</keyword>
<name>A0ACC2ES82_DIPCM</name>
<reference evidence="2" key="1">
    <citation type="journal article" date="2024" name="Proc. Natl. Acad. Sci. U.S.A.">
        <title>Extraordinary preservation of gene collinearity over three hundred million years revealed in homosporous lycophytes.</title>
        <authorList>
            <person name="Li C."/>
            <person name="Wickell D."/>
            <person name="Kuo L.Y."/>
            <person name="Chen X."/>
            <person name="Nie B."/>
            <person name="Liao X."/>
            <person name="Peng D."/>
            <person name="Ji J."/>
            <person name="Jenkins J."/>
            <person name="Williams M."/>
            <person name="Shu S."/>
            <person name="Plott C."/>
            <person name="Barry K."/>
            <person name="Rajasekar S."/>
            <person name="Grimwood J."/>
            <person name="Han X."/>
            <person name="Sun S."/>
            <person name="Hou Z."/>
            <person name="He W."/>
            <person name="Dai G."/>
            <person name="Sun C."/>
            <person name="Schmutz J."/>
            <person name="Leebens-Mack J.H."/>
            <person name="Li F.W."/>
            <person name="Wang L."/>
        </authorList>
    </citation>
    <scope>NUCLEOTIDE SEQUENCE [LARGE SCALE GENOMIC DNA]</scope>
    <source>
        <strain evidence="2">cv. PW_Plant_1</strain>
    </source>
</reference>
<accession>A0ACC2ES82</accession>
<dbReference type="Proteomes" id="UP001162992">
    <property type="component" value="Chromosome 1"/>
</dbReference>
<evidence type="ECO:0000313" key="2">
    <source>
        <dbReference type="Proteomes" id="UP001162992"/>
    </source>
</evidence>
<organism evidence="1 2">
    <name type="scientific">Diphasiastrum complanatum</name>
    <name type="common">Issler's clubmoss</name>
    <name type="synonym">Lycopodium complanatum</name>
    <dbReference type="NCBI Taxonomy" id="34168"/>
    <lineage>
        <taxon>Eukaryota</taxon>
        <taxon>Viridiplantae</taxon>
        <taxon>Streptophyta</taxon>
        <taxon>Embryophyta</taxon>
        <taxon>Tracheophyta</taxon>
        <taxon>Lycopodiopsida</taxon>
        <taxon>Lycopodiales</taxon>
        <taxon>Lycopodiaceae</taxon>
        <taxon>Lycopodioideae</taxon>
        <taxon>Diphasiastrum</taxon>
    </lineage>
</organism>
<dbReference type="EMBL" id="CM055092">
    <property type="protein sequence ID" value="KAJ7569364.1"/>
    <property type="molecule type" value="Genomic_DNA"/>
</dbReference>
<sequence length="567" mass="63412">MDDAHQIVVLALERAGIALPPGVVTIHDVESAALTSICSQAVAMIKKAGEDEAFEGAPASHALPQLMSERFRFCMDLAASVQKLGYREDISFHQFLYPSETSTYKLLRFLLEKLSTASANSSARSSSRGQGRPARKGGVAIRATDIQATVKRALQSWLEGTHEEGNSYGMNLAKNLDQIHSGQGFMRLKTVSKDEGQLQSSSMKVKSSFLKAVEFSDTQVRLPCTCVARQVVSASEKSKESESSLHTASFAENYVSEDGIAKLEERLTSLVISAEKLEIESTEAEQRASTLEKTLVDILESLKLFNKQAKVMQKALDMAFNSSKSPKDSLEAYKQVVADRGEHLSTHKLDRERTMTSLKESIQDLERTAQTGKSGIDYKFNLIEEMRQGCTATMTKIYSREDEIAKVKLALEKSPKQAARSTYVRRITELVKNSKKQDADIAQIIRETRNLQRESNAVQNRLHRTHVLVDELVFRDAKKSAVCRQAYRLLSSVHENFADIVEKIFQTDKLGHEIQELQAKLEVMEKEPVDVARVQADVDTVLKENEVLRVKLSSFSHKTNLRTHSKR</sequence>